<evidence type="ECO:0000256" key="6">
    <source>
        <dbReference type="ARBA" id="ARBA00023136"/>
    </source>
</evidence>
<keyword evidence="6 7" id="KW-0472">Membrane</keyword>
<comment type="subcellular location">
    <subcellularLocation>
        <location evidence="2">Membrane</location>
        <topology evidence="2">Multi-pass membrane protein</topology>
    </subcellularLocation>
</comment>
<comment type="cofactor">
    <cofactor evidence="1">
        <name>Zn(2+)</name>
        <dbReference type="ChEBI" id="CHEBI:29105"/>
    </cofactor>
</comment>
<feature type="transmembrane region" description="Helical" evidence="7">
    <location>
        <begin position="110"/>
        <end position="131"/>
    </location>
</feature>
<keyword evidence="9" id="KW-0645">Protease</keyword>
<dbReference type="RefSeq" id="WP_181061520.1">
    <property type="nucleotide sequence ID" value="NZ_JACDTY010000025.1"/>
</dbReference>
<evidence type="ECO:0000256" key="5">
    <source>
        <dbReference type="ARBA" id="ARBA00022989"/>
    </source>
</evidence>
<feature type="domain" description="Peptidase M50" evidence="8">
    <location>
        <begin position="14"/>
        <end position="154"/>
    </location>
</feature>
<evidence type="ECO:0000256" key="1">
    <source>
        <dbReference type="ARBA" id="ARBA00001947"/>
    </source>
</evidence>
<keyword evidence="5 7" id="KW-1133">Transmembrane helix</keyword>
<dbReference type="InterPro" id="IPR008915">
    <property type="entry name" value="Peptidase_M50"/>
</dbReference>
<accession>A0A838BE60</accession>
<dbReference type="GO" id="GO:0016020">
    <property type="term" value="C:membrane"/>
    <property type="evidence" value="ECO:0007669"/>
    <property type="project" value="UniProtKB-SubCell"/>
</dbReference>
<reference evidence="9 10" key="1">
    <citation type="submission" date="2020-07" db="EMBL/GenBank/DDBJ databases">
        <title>Definition of the novel symbiovar canariense within Mesorhizobium novociceri, a new species of genus Mesorhizobium nodulating Cicer canariense in the Caldera de Taburiente National Park (La Palma, Canary Islands).</title>
        <authorList>
            <person name="Leon-Barrios M."/>
            <person name="Perez-Yepez J."/>
            <person name="Flores-Felix J.D."/>
            <person name="Ramirez-Baena M.H."/>
            <person name="Pulido-Suarez L."/>
            <person name="Igual J.M."/>
            <person name="Velazquez E."/>
            <person name="Peix A."/>
        </authorList>
    </citation>
    <scope>NUCLEOTIDE SEQUENCE [LARGE SCALE GENOMIC DNA]</scope>
    <source>
        <strain evidence="9 10">CCANP35</strain>
    </source>
</reference>
<keyword evidence="4 7" id="KW-0812">Transmembrane</keyword>
<comment type="similarity">
    <text evidence="3">Belongs to the peptidase M50B family.</text>
</comment>
<comment type="caution">
    <text evidence="9">The sequence shown here is derived from an EMBL/GenBank/DDBJ whole genome shotgun (WGS) entry which is preliminary data.</text>
</comment>
<evidence type="ECO:0000256" key="4">
    <source>
        <dbReference type="ARBA" id="ARBA00022692"/>
    </source>
</evidence>
<feature type="transmembrane region" description="Helical" evidence="7">
    <location>
        <begin position="81"/>
        <end position="104"/>
    </location>
</feature>
<evidence type="ECO:0000256" key="2">
    <source>
        <dbReference type="ARBA" id="ARBA00004141"/>
    </source>
</evidence>
<evidence type="ECO:0000313" key="10">
    <source>
        <dbReference type="Proteomes" id="UP000558284"/>
    </source>
</evidence>
<sequence length="368" mass="40353">MPFLALASLFISAWIGVALHEASHAAAARLANLQIREVRVGKGPTVFRTRLLETDFYLGLIPLGGWVRTFPSLRYSKSAMLLFYAAGPAMDLTWFAVLITTLVNYRDSELGGAILAPAIIVQGMMLFGNLVPHHAKLYGERLPNDMLALLKTAFAKGDPNAAYRESYLNAVRRYADPMEPPFQLSGRSDRIAAHLFERDASSPHLTDERIAALEHELALTTSRSGQLLIIDNIATNIVAHRTPRHDAYLDWLTARAVALFPELPTLKGTRGAALARLGRYEEALAILDEADHSEDFNRCLNAAFRALAHFHLGRGKLATAEFDTAAAILRSQDWASWIGSEIVNAIGAEIGYSTQVIERGSPAADPLK</sequence>
<dbReference type="Pfam" id="PF02163">
    <property type="entry name" value="Peptidase_M50"/>
    <property type="match status" value="1"/>
</dbReference>
<keyword evidence="9" id="KW-0378">Hydrolase</keyword>
<dbReference type="GO" id="GO:0006508">
    <property type="term" value="P:proteolysis"/>
    <property type="evidence" value="ECO:0007669"/>
    <property type="project" value="UniProtKB-KW"/>
</dbReference>
<evidence type="ECO:0000313" key="9">
    <source>
        <dbReference type="EMBL" id="MBA1144582.1"/>
    </source>
</evidence>
<dbReference type="InterPro" id="IPR011990">
    <property type="entry name" value="TPR-like_helical_dom_sf"/>
</dbReference>
<keyword evidence="10" id="KW-1185">Reference proteome</keyword>
<organism evidence="9 10">
    <name type="scientific">Mesorhizobium neociceri</name>
    <dbReference type="NCBI Taxonomy" id="1307853"/>
    <lineage>
        <taxon>Bacteria</taxon>
        <taxon>Pseudomonadati</taxon>
        <taxon>Pseudomonadota</taxon>
        <taxon>Alphaproteobacteria</taxon>
        <taxon>Hyphomicrobiales</taxon>
        <taxon>Phyllobacteriaceae</taxon>
        <taxon>Mesorhizobium</taxon>
    </lineage>
</organism>
<dbReference type="GO" id="GO:0008233">
    <property type="term" value="F:peptidase activity"/>
    <property type="evidence" value="ECO:0007669"/>
    <property type="project" value="UniProtKB-KW"/>
</dbReference>
<dbReference type="EMBL" id="JACDTY010000025">
    <property type="protein sequence ID" value="MBA1144582.1"/>
    <property type="molecule type" value="Genomic_DNA"/>
</dbReference>
<gene>
    <name evidence="9" type="ORF">H0241_30735</name>
</gene>
<dbReference type="AlphaFoldDB" id="A0A838BE60"/>
<evidence type="ECO:0000259" key="8">
    <source>
        <dbReference type="Pfam" id="PF02163"/>
    </source>
</evidence>
<dbReference type="SUPFAM" id="SSF48452">
    <property type="entry name" value="TPR-like"/>
    <property type="match status" value="1"/>
</dbReference>
<evidence type="ECO:0000256" key="7">
    <source>
        <dbReference type="SAM" id="Phobius"/>
    </source>
</evidence>
<dbReference type="Gene3D" id="1.25.40.10">
    <property type="entry name" value="Tetratricopeptide repeat domain"/>
    <property type="match status" value="1"/>
</dbReference>
<evidence type="ECO:0000256" key="3">
    <source>
        <dbReference type="ARBA" id="ARBA00007931"/>
    </source>
</evidence>
<name>A0A838BE60_9HYPH</name>
<dbReference type="Proteomes" id="UP000558284">
    <property type="component" value="Unassembled WGS sequence"/>
</dbReference>
<protein>
    <submittedName>
        <fullName evidence="9">Site-2 protease family protein</fullName>
    </submittedName>
</protein>
<proteinExistence type="inferred from homology"/>